<dbReference type="InterPro" id="IPR042099">
    <property type="entry name" value="ANL_N_sf"/>
</dbReference>
<dbReference type="Gene3D" id="3.30.300.30">
    <property type="match status" value="1"/>
</dbReference>
<feature type="domain" description="AMP-dependent synthetase/ligase" evidence="3">
    <location>
        <begin position="9"/>
        <end position="360"/>
    </location>
</feature>
<dbReference type="Pfam" id="PF00501">
    <property type="entry name" value="AMP-binding"/>
    <property type="match status" value="1"/>
</dbReference>
<evidence type="ECO:0000256" key="1">
    <source>
        <dbReference type="ARBA" id="ARBA00006432"/>
    </source>
</evidence>
<dbReference type="PANTHER" id="PTHR43201">
    <property type="entry name" value="ACYL-COA SYNTHETASE"/>
    <property type="match status" value="1"/>
</dbReference>
<gene>
    <name evidence="5" type="primary">lcfB_2</name>
    <name evidence="5" type="ORF">DEVEQU_02853</name>
</gene>
<protein>
    <submittedName>
        <fullName evidence="5">Long-chain-fatty-acid--CoA ligase</fullName>
        <ecNumber evidence="5">6.2.1.3</ecNumber>
    </submittedName>
</protein>
<evidence type="ECO:0000259" key="4">
    <source>
        <dbReference type="Pfam" id="PF13193"/>
    </source>
</evidence>
<evidence type="ECO:0000313" key="6">
    <source>
        <dbReference type="Proteomes" id="UP000268844"/>
    </source>
</evidence>
<evidence type="ECO:0000259" key="3">
    <source>
        <dbReference type="Pfam" id="PF00501"/>
    </source>
</evidence>
<dbReference type="PROSITE" id="PS00455">
    <property type="entry name" value="AMP_BINDING"/>
    <property type="match status" value="1"/>
</dbReference>
<evidence type="ECO:0000313" key="5">
    <source>
        <dbReference type="EMBL" id="VDS05710.1"/>
    </source>
</evidence>
<reference evidence="5 6" key="1">
    <citation type="submission" date="2018-12" db="EMBL/GenBank/DDBJ databases">
        <authorList>
            <person name="Criscuolo A."/>
        </authorList>
    </citation>
    <scope>NUCLEOTIDE SEQUENCE [LARGE SCALE GENOMIC DNA]</scope>
    <source>
        <strain evidence="5">ACIP1116281</strain>
    </source>
</reference>
<dbReference type="RefSeq" id="WP_126151245.1">
    <property type="nucleotide sequence ID" value="NZ_JBHTMH010000001.1"/>
</dbReference>
<dbReference type="InterPro" id="IPR025110">
    <property type="entry name" value="AMP-bd_C"/>
</dbReference>
<dbReference type="Gene3D" id="3.40.50.12780">
    <property type="entry name" value="N-terminal domain of ligase-like"/>
    <property type="match status" value="1"/>
</dbReference>
<dbReference type="InterPro" id="IPR045851">
    <property type="entry name" value="AMP-bd_C_sf"/>
</dbReference>
<dbReference type="Proteomes" id="UP000268844">
    <property type="component" value="Unassembled WGS sequence"/>
</dbReference>
<dbReference type="InterPro" id="IPR000873">
    <property type="entry name" value="AMP-dep_synth/lig_dom"/>
</dbReference>
<dbReference type="PANTHER" id="PTHR43201:SF5">
    <property type="entry name" value="MEDIUM-CHAIN ACYL-COA LIGASE ACSF2, MITOCHONDRIAL"/>
    <property type="match status" value="1"/>
</dbReference>
<accession>A0A3S4CDT1</accession>
<dbReference type="GO" id="GO:0004467">
    <property type="term" value="F:long-chain fatty acid-CoA ligase activity"/>
    <property type="evidence" value="ECO:0007669"/>
    <property type="project" value="UniProtKB-EC"/>
</dbReference>
<evidence type="ECO:0000256" key="2">
    <source>
        <dbReference type="ARBA" id="ARBA00022598"/>
    </source>
</evidence>
<sequence length="543" mass="58665">MTTPFFLFADAAAARPDQVFLSLPAAAKLDYAPGGFQINYGELEKAVLSQREAYRQAGYGAGHVVAISLDNRPEFFVHFLALNSLGVGILPLNPDLRSEELAYQFSIAEPELMVALPAYHHTGIEAGLLAERVIGPDGIVPPAFKPASRFEGRPDDPCAFLFTSGTTGKPKCCVLSNDYFVRLAQWYVGAGTGGALRVGEEVILTPLPMFHMNALGCSALGAIILQSTLVPLDRFSASRWWPSVAESGATLIHYLGVMPAILLKLPASEHDRNHRVRIAFGAGVDPLHQETFERRFGIALTEAWAMTETGGGATTSTAGGDRHVAQRCIGYPHSEMDYRIVDEQGADISEGEPGELVVRATGDDPRRGFFTEYLKDPVATAEAWIGGWFHTGDVVRRGADGALFFVDRKKNIVRRSGENIAVVEVEGVLQNLDVVAGVAVAPVPDELRGEEVMALVILGPGQQDRDPNEVARSIAQASAARLAYHKVPGYVAFVDTLPTTATQKLQRGEIKRIAQTLVSDACTIDLRDFKGDLRRLESAAKSA</sequence>
<feature type="domain" description="AMP-binding enzyme C-terminal" evidence="4">
    <location>
        <begin position="424"/>
        <end position="504"/>
    </location>
</feature>
<dbReference type="AlphaFoldDB" id="A0A3S4CDT1"/>
<dbReference type="Pfam" id="PF13193">
    <property type="entry name" value="AMP-binding_C"/>
    <property type="match status" value="1"/>
</dbReference>
<keyword evidence="2 5" id="KW-0436">Ligase</keyword>
<dbReference type="InterPro" id="IPR020845">
    <property type="entry name" value="AMP-binding_CS"/>
</dbReference>
<proteinExistence type="inferred from homology"/>
<name>A0A3S4CDT1_9HYPH</name>
<organism evidence="5 6">
    <name type="scientific">Devosia equisanguinis</name>
    <dbReference type="NCBI Taxonomy" id="2490941"/>
    <lineage>
        <taxon>Bacteria</taxon>
        <taxon>Pseudomonadati</taxon>
        <taxon>Pseudomonadota</taxon>
        <taxon>Alphaproteobacteria</taxon>
        <taxon>Hyphomicrobiales</taxon>
        <taxon>Devosiaceae</taxon>
        <taxon>Devosia</taxon>
    </lineage>
</organism>
<dbReference type="EC" id="6.2.1.3" evidence="5"/>
<dbReference type="GO" id="GO:0031956">
    <property type="term" value="F:medium-chain fatty acid-CoA ligase activity"/>
    <property type="evidence" value="ECO:0007669"/>
    <property type="project" value="TreeGrafter"/>
</dbReference>
<comment type="similarity">
    <text evidence="1">Belongs to the ATP-dependent AMP-binding enzyme family.</text>
</comment>
<dbReference type="SUPFAM" id="SSF56801">
    <property type="entry name" value="Acetyl-CoA synthetase-like"/>
    <property type="match status" value="1"/>
</dbReference>
<dbReference type="OrthoDB" id="7315605at2"/>
<keyword evidence="6" id="KW-1185">Reference proteome</keyword>
<dbReference type="EMBL" id="UZWD01000035">
    <property type="protein sequence ID" value="VDS05710.1"/>
    <property type="molecule type" value="Genomic_DNA"/>
</dbReference>